<evidence type="ECO:0000313" key="2">
    <source>
        <dbReference type="Proteomes" id="UP000612352"/>
    </source>
</evidence>
<gene>
    <name evidence="1" type="ORF">I8D64_04345</name>
</gene>
<organism evidence="1 2">
    <name type="scientific">Brachybacterium halotolerans</name>
    <dbReference type="NCBI Taxonomy" id="2795215"/>
    <lineage>
        <taxon>Bacteria</taxon>
        <taxon>Bacillati</taxon>
        <taxon>Actinomycetota</taxon>
        <taxon>Actinomycetes</taxon>
        <taxon>Micrococcales</taxon>
        <taxon>Dermabacteraceae</taxon>
        <taxon>Brachybacterium</taxon>
    </lineage>
</organism>
<evidence type="ECO:0000313" key="1">
    <source>
        <dbReference type="EMBL" id="MBK0330627.1"/>
    </source>
</evidence>
<protein>
    <recommendedName>
        <fullName evidence="3">XRE family transcriptional regulator</fullName>
    </recommendedName>
</protein>
<keyword evidence="2" id="KW-1185">Reference proteome</keyword>
<proteinExistence type="predicted"/>
<evidence type="ECO:0008006" key="3">
    <source>
        <dbReference type="Google" id="ProtNLM"/>
    </source>
</evidence>
<reference evidence="1 2" key="1">
    <citation type="submission" date="2020-12" db="EMBL/GenBank/DDBJ databases">
        <title>Brachybacterium sp. MASK1Z-5, whole genome shotgun sequence.</title>
        <authorList>
            <person name="Tuo L."/>
        </authorList>
    </citation>
    <scope>NUCLEOTIDE SEQUENCE [LARGE SCALE GENOMIC DNA]</scope>
    <source>
        <strain evidence="1 2">MASK1Z-5</strain>
    </source>
</reference>
<sequence>MTATVPRRRGLGAGSAFAMRLRETMISRGIGFAELAGMLARTGAPTSPATLSYWASGRSRPRRRSSLGVVQALEQCLDLEDGELVDLVDIDAETWRYRSAAEAARLLPRGKEAEDARRAWGLRWDDGLRREYVRTALDLDAPGGEAILHYDVVLTAQRGGADRLLAVLEAPPDPLDSSDARVVGADLGRRVALPGGATLVEVVLPRPLDEGEAAVLELAFPLPGAMERGRFVSWHMRPADLAVTEVHLPRREGPGELSAPGERAWSVRRTVATVGRAGRRVDEVQAGSLPRGALLQSVMAEVAAATCVLEWE</sequence>
<comment type="caution">
    <text evidence="1">The sequence shown here is derived from an EMBL/GenBank/DDBJ whole genome shotgun (WGS) entry which is preliminary data.</text>
</comment>
<accession>A0ABS1B8W3</accession>
<dbReference type="EMBL" id="JAEDAJ010000002">
    <property type="protein sequence ID" value="MBK0330627.1"/>
    <property type="molecule type" value="Genomic_DNA"/>
</dbReference>
<dbReference type="Proteomes" id="UP000612352">
    <property type="component" value="Unassembled WGS sequence"/>
</dbReference>
<dbReference type="RefSeq" id="WP_200501300.1">
    <property type="nucleotide sequence ID" value="NZ_JAEDAJ010000002.1"/>
</dbReference>
<name>A0ABS1B8W3_9MICO</name>